<dbReference type="InterPro" id="IPR029041">
    <property type="entry name" value="FAD-linked_oxidoreductase-like"/>
</dbReference>
<dbReference type="Proteomes" id="UP000199437">
    <property type="component" value="Unassembled WGS sequence"/>
</dbReference>
<dbReference type="GeneID" id="99986347"/>
<dbReference type="RefSeq" id="WP_090257994.1">
    <property type="nucleotide sequence ID" value="NZ_FOIR01000001.1"/>
</dbReference>
<evidence type="ECO:0000313" key="3">
    <source>
        <dbReference type="EMBL" id="SEW07658.1"/>
    </source>
</evidence>
<organism evidence="3 4">
    <name type="scientific">Roseivirga pacifica</name>
    <dbReference type="NCBI Taxonomy" id="1267423"/>
    <lineage>
        <taxon>Bacteria</taxon>
        <taxon>Pseudomonadati</taxon>
        <taxon>Bacteroidota</taxon>
        <taxon>Cytophagia</taxon>
        <taxon>Cytophagales</taxon>
        <taxon>Roseivirgaceae</taxon>
        <taxon>Roseivirga</taxon>
    </lineage>
</organism>
<dbReference type="PANTHER" id="PTHR13914">
    <property type="entry name" value="PROLINE OXIDASE"/>
    <property type="match status" value="1"/>
</dbReference>
<dbReference type="InterPro" id="IPR015659">
    <property type="entry name" value="Proline_oxidase"/>
</dbReference>
<evidence type="ECO:0000256" key="1">
    <source>
        <dbReference type="ARBA" id="ARBA00023002"/>
    </source>
</evidence>
<evidence type="ECO:0000313" key="4">
    <source>
        <dbReference type="Proteomes" id="UP000199437"/>
    </source>
</evidence>
<dbReference type="InterPro" id="IPR002872">
    <property type="entry name" value="Proline_DH_dom"/>
</dbReference>
<sequence>MELKKFVDFDQLETAFRAKTDEALRKRHFIFSTMKYPWLVKIGTSLTKFSLAAGLPVKGLIKSTIFDIFCGGETLDGCQRSSNELAAFKIGAIFDYSVEGESSEQGFDDTTQELLRSIERAGEMEFIRFAAFKITGLASFELLEKIHAGEKLSQKEEAAWERVKQRVESICSLASQKDVSVLIDAEETWIQKAVDDLSIDMMHKYNREKAIVFYTFQMYCHSMLENLKRIHADARTRGYRLGAKLVRGAYMEKESKRAEEMGYENPIQPNKAATDRDFDDAMHYCIQNIHEIGLFAGSHNEESNYKLTLFMEEYGMMPGDHRVYFAQLYGMSDHISFNLADAGYNVIKYVPYGPLKATIPYLIRRANENTSVKGQSSRELMLLSKELKRRKAFKKELGHQDKF</sequence>
<name>A0A1I0P116_9BACT</name>
<dbReference type="GO" id="GO:0004657">
    <property type="term" value="F:proline dehydrogenase activity"/>
    <property type="evidence" value="ECO:0007669"/>
    <property type="project" value="InterPro"/>
</dbReference>
<protein>
    <submittedName>
        <fullName evidence="3">L-proline dehydrogenase</fullName>
    </submittedName>
</protein>
<dbReference type="STRING" id="1267423.SAMN05216290_1623"/>
<feature type="domain" description="Proline dehydrogenase" evidence="2">
    <location>
        <begin position="79"/>
        <end position="377"/>
    </location>
</feature>
<dbReference type="PANTHER" id="PTHR13914:SF0">
    <property type="entry name" value="PROLINE DEHYDROGENASE 1, MITOCHONDRIAL"/>
    <property type="match status" value="1"/>
</dbReference>
<dbReference type="EMBL" id="FOIR01000001">
    <property type="protein sequence ID" value="SEW07658.1"/>
    <property type="molecule type" value="Genomic_DNA"/>
</dbReference>
<proteinExistence type="predicted"/>
<keyword evidence="4" id="KW-1185">Reference proteome</keyword>
<dbReference type="GO" id="GO:0071949">
    <property type="term" value="F:FAD binding"/>
    <property type="evidence" value="ECO:0007669"/>
    <property type="project" value="TreeGrafter"/>
</dbReference>
<reference evidence="4" key="1">
    <citation type="submission" date="2016-10" db="EMBL/GenBank/DDBJ databases">
        <authorList>
            <person name="Varghese N."/>
            <person name="Submissions S."/>
        </authorList>
    </citation>
    <scope>NUCLEOTIDE SEQUENCE [LARGE SCALE GENOMIC DNA]</scope>
    <source>
        <strain evidence="4">CGMCC 1.12402</strain>
    </source>
</reference>
<accession>A0A1I0P116</accession>
<dbReference type="Gene3D" id="3.20.20.220">
    <property type="match status" value="1"/>
</dbReference>
<dbReference type="GO" id="GO:0010133">
    <property type="term" value="P:L-proline catabolic process to L-glutamate"/>
    <property type="evidence" value="ECO:0007669"/>
    <property type="project" value="TreeGrafter"/>
</dbReference>
<gene>
    <name evidence="3" type="ORF">SAMN05216290_1623</name>
</gene>
<keyword evidence="1" id="KW-0560">Oxidoreductase</keyword>
<evidence type="ECO:0000259" key="2">
    <source>
        <dbReference type="Pfam" id="PF01619"/>
    </source>
</evidence>
<dbReference type="AlphaFoldDB" id="A0A1I0P116"/>
<dbReference type="SUPFAM" id="SSF51730">
    <property type="entry name" value="FAD-linked oxidoreductase"/>
    <property type="match status" value="1"/>
</dbReference>
<dbReference type="Pfam" id="PF01619">
    <property type="entry name" value="Pro_dh"/>
    <property type="match status" value="1"/>
</dbReference>
<dbReference type="OrthoDB" id="1401444at2"/>